<dbReference type="Proteomes" id="UP001607303">
    <property type="component" value="Unassembled WGS sequence"/>
</dbReference>
<organism evidence="1 2">
    <name type="scientific">Vespula maculifrons</name>
    <name type="common">Eastern yellow jacket</name>
    <name type="synonym">Wasp</name>
    <dbReference type="NCBI Taxonomy" id="7453"/>
    <lineage>
        <taxon>Eukaryota</taxon>
        <taxon>Metazoa</taxon>
        <taxon>Ecdysozoa</taxon>
        <taxon>Arthropoda</taxon>
        <taxon>Hexapoda</taxon>
        <taxon>Insecta</taxon>
        <taxon>Pterygota</taxon>
        <taxon>Neoptera</taxon>
        <taxon>Endopterygota</taxon>
        <taxon>Hymenoptera</taxon>
        <taxon>Apocrita</taxon>
        <taxon>Aculeata</taxon>
        <taxon>Vespoidea</taxon>
        <taxon>Vespidae</taxon>
        <taxon>Vespinae</taxon>
        <taxon>Vespula</taxon>
    </lineage>
</organism>
<sequence length="94" mass="10385">MALQSLLYHGRLPSGNSDSRHYCETTFNCANEKNGISSIGKLFKKKYRSIVRQSENIATDSVTAALDKLLDWGLGGRRERKILNIGPALPGTSF</sequence>
<dbReference type="EMBL" id="JAYRBN010000091">
    <property type="protein sequence ID" value="KAL2730404.1"/>
    <property type="molecule type" value="Genomic_DNA"/>
</dbReference>
<reference evidence="1 2" key="1">
    <citation type="journal article" date="2024" name="Ann. Entomol. Soc. Am.">
        <title>Genomic analyses of the southern and eastern yellowjacket wasps (Hymenoptera: Vespidae) reveal evolutionary signatures of social life.</title>
        <authorList>
            <person name="Catto M.A."/>
            <person name="Caine P.B."/>
            <person name="Orr S.E."/>
            <person name="Hunt B.G."/>
            <person name="Goodisman M.A.D."/>
        </authorList>
    </citation>
    <scope>NUCLEOTIDE SEQUENCE [LARGE SCALE GENOMIC DNA]</scope>
    <source>
        <strain evidence="1">232</strain>
        <tissue evidence="1">Head and thorax</tissue>
    </source>
</reference>
<comment type="caution">
    <text evidence="1">The sequence shown here is derived from an EMBL/GenBank/DDBJ whole genome shotgun (WGS) entry which is preliminary data.</text>
</comment>
<accession>A0ABD2BCD3</accession>
<gene>
    <name evidence="1" type="ORF">V1477_016215</name>
</gene>
<keyword evidence="2" id="KW-1185">Reference proteome</keyword>
<proteinExistence type="predicted"/>
<protein>
    <submittedName>
        <fullName evidence="1">Uncharacterized protein</fullName>
    </submittedName>
</protein>
<name>A0ABD2BCD3_VESMC</name>
<evidence type="ECO:0000313" key="2">
    <source>
        <dbReference type="Proteomes" id="UP001607303"/>
    </source>
</evidence>
<evidence type="ECO:0000313" key="1">
    <source>
        <dbReference type="EMBL" id="KAL2730404.1"/>
    </source>
</evidence>
<dbReference type="AlphaFoldDB" id="A0ABD2BCD3"/>